<gene>
    <name evidence="10" type="ORF">BZA70DRAFT_296870</name>
</gene>
<dbReference type="Pfam" id="PF23097">
    <property type="entry name" value="NOL10_2nd"/>
    <property type="match status" value="1"/>
</dbReference>
<dbReference type="GeneID" id="90040055"/>
<feature type="compositionally biased region" description="Acidic residues" evidence="6">
    <location>
        <begin position="503"/>
        <end position="516"/>
    </location>
</feature>
<feature type="compositionally biased region" description="Polar residues" evidence="6">
    <location>
        <begin position="558"/>
        <end position="577"/>
    </location>
</feature>
<evidence type="ECO:0000256" key="3">
    <source>
        <dbReference type="ARBA" id="ARBA00022574"/>
    </source>
</evidence>
<dbReference type="InterPro" id="IPR040382">
    <property type="entry name" value="NOL10/Enp2"/>
</dbReference>
<feature type="region of interest" description="Disordered" evidence="6">
    <location>
        <begin position="500"/>
        <end position="535"/>
    </location>
</feature>
<comment type="caution">
    <text evidence="10">The sequence shown here is derived from an EMBL/GenBank/DDBJ whole genome shotgun (WGS) entry which is preliminary data.</text>
</comment>
<keyword evidence="5" id="KW-0539">Nucleus</keyword>
<dbReference type="Gene3D" id="2.130.10.10">
    <property type="entry name" value="YVTN repeat-like/Quinoprotein amine dehydrogenase"/>
    <property type="match status" value="1"/>
</dbReference>
<reference evidence="10 11" key="1">
    <citation type="submission" date="2024-03" db="EMBL/GenBank/DDBJ databases">
        <title>Genome-scale model development and genomic sequencing of the oleaginous clade Lipomyces.</title>
        <authorList>
            <consortium name="Lawrence Berkeley National Laboratory"/>
            <person name="Czajka J.J."/>
            <person name="Han Y."/>
            <person name="Kim J."/>
            <person name="Mondo S.J."/>
            <person name="Hofstad B.A."/>
            <person name="Robles A."/>
            <person name="Haridas S."/>
            <person name="Riley R."/>
            <person name="LaButti K."/>
            <person name="Pangilinan J."/>
            <person name="Andreopoulos W."/>
            <person name="Lipzen A."/>
            <person name="Yan J."/>
            <person name="Wang M."/>
            <person name="Ng V."/>
            <person name="Grigoriev I.V."/>
            <person name="Spatafora J.W."/>
            <person name="Magnuson J.K."/>
            <person name="Baker S.E."/>
            <person name="Pomraning K.R."/>
        </authorList>
    </citation>
    <scope>NUCLEOTIDE SEQUENCE [LARGE SCALE GENOMIC DNA]</scope>
    <source>
        <strain evidence="10 11">Phaff 52-87</strain>
    </source>
</reference>
<evidence type="ECO:0000259" key="9">
    <source>
        <dbReference type="Pfam" id="PF23098"/>
    </source>
</evidence>
<dbReference type="InterPro" id="IPR056550">
    <property type="entry name" value="NOL10_2nd"/>
</dbReference>
<comment type="similarity">
    <text evidence="2">Belongs to the WD repeat NOL10/ENP2 family.</text>
</comment>
<dbReference type="SMART" id="SM00320">
    <property type="entry name" value="WD40"/>
    <property type="match status" value="4"/>
</dbReference>
<dbReference type="PANTHER" id="PTHR14927:SF0">
    <property type="entry name" value="NUCLEOLAR PROTEIN 10"/>
    <property type="match status" value="1"/>
</dbReference>
<name>A0ABR1F0Z6_9ASCO</name>
<feature type="region of interest" description="Disordered" evidence="6">
    <location>
        <begin position="553"/>
        <end position="594"/>
    </location>
</feature>
<dbReference type="InterPro" id="IPR015943">
    <property type="entry name" value="WD40/YVTN_repeat-like_dom_sf"/>
</dbReference>
<feature type="domain" description="NUC153" evidence="7">
    <location>
        <begin position="536"/>
        <end position="563"/>
    </location>
</feature>
<dbReference type="InterPro" id="IPR036322">
    <property type="entry name" value="WD40_repeat_dom_sf"/>
</dbReference>
<dbReference type="InterPro" id="IPR001680">
    <property type="entry name" value="WD40_rpt"/>
</dbReference>
<dbReference type="Pfam" id="PF23098">
    <property type="entry name" value="Beta-prop_NOL10_N"/>
    <property type="match status" value="1"/>
</dbReference>
<feature type="domain" description="Nucleolar protein 10-like second" evidence="8">
    <location>
        <begin position="385"/>
        <end position="433"/>
    </location>
</feature>
<dbReference type="EMBL" id="JBBJBU010000011">
    <property type="protein sequence ID" value="KAK7203524.1"/>
    <property type="molecule type" value="Genomic_DNA"/>
</dbReference>
<evidence type="ECO:0000256" key="6">
    <source>
        <dbReference type="SAM" id="MobiDB-lite"/>
    </source>
</evidence>
<proteinExistence type="inferred from homology"/>
<evidence type="ECO:0000259" key="7">
    <source>
        <dbReference type="Pfam" id="PF08159"/>
    </source>
</evidence>
<evidence type="ECO:0000259" key="8">
    <source>
        <dbReference type="Pfam" id="PF23097"/>
    </source>
</evidence>
<evidence type="ECO:0000313" key="10">
    <source>
        <dbReference type="EMBL" id="KAK7203524.1"/>
    </source>
</evidence>
<keyword evidence="4" id="KW-0677">Repeat</keyword>
<keyword evidence="3" id="KW-0853">WD repeat</keyword>
<dbReference type="RefSeq" id="XP_064766557.1">
    <property type="nucleotide sequence ID" value="XM_064914543.1"/>
</dbReference>
<evidence type="ECO:0000313" key="11">
    <source>
        <dbReference type="Proteomes" id="UP001498771"/>
    </source>
</evidence>
<dbReference type="Pfam" id="PF08159">
    <property type="entry name" value="NUC153"/>
    <property type="match status" value="1"/>
</dbReference>
<feature type="domain" description="Nucleolar protein 10-like N-terminal" evidence="9">
    <location>
        <begin position="20"/>
        <end position="383"/>
    </location>
</feature>
<evidence type="ECO:0000256" key="5">
    <source>
        <dbReference type="ARBA" id="ARBA00023242"/>
    </source>
</evidence>
<feature type="compositionally biased region" description="Acidic residues" evidence="6">
    <location>
        <begin position="579"/>
        <end position="594"/>
    </location>
</feature>
<dbReference type="PANTHER" id="PTHR14927">
    <property type="entry name" value="NUCLEOLAR PROTEIN 10"/>
    <property type="match status" value="1"/>
</dbReference>
<protein>
    <submittedName>
        <fullName evidence="10">WD40-repeat-containing domain protein</fullName>
    </submittedName>
</protein>
<organism evidence="10 11">
    <name type="scientific">Myxozyma melibiosi</name>
    <dbReference type="NCBI Taxonomy" id="54550"/>
    <lineage>
        <taxon>Eukaryota</taxon>
        <taxon>Fungi</taxon>
        <taxon>Dikarya</taxon>
        <taxon>Ascomycota</taxon>
        <taxon>Saccharomycotina</taxon>
        <taxon>Lipomycetes</taxon>
        <taxon>Lipomycetales</taxon>
        <taxon>Lipomycetaceae</taxon>
        <taxon>Myxozyma</taxon>
    </lineage>
</organism>
<dbReference type="Proteomes" id="UP001498771">
    <property type="component" value="Unassembled WGS sequence"/>
</dbReference>
<evidence type="ECO:0000256" key="2">
    <source>
        <dbReference type="ARBA" id="ARBA00005264"/>
    </source>
</evidence>
<dbReference type="InterPro" id="IPR012580">
    <property type="entry name" value="NUC153"/>
</dbReference>
<sequence>MVLKSTTSTNHTVYQISGTNTSRSLPDWVARKRRKDLKNDAEYSSRIELLQDFEFSEASNKIKVSPDGAYAMATGTYKPQIHVYDFAELSLKFARHTDAENVDFIILSDDWTKSVHLQNDRSIELHAQGGIHTRTRIPKFGRAISYRKSNCDLYVGASGNEVYRLNLDQGRFMSPFELGTDITGCNCLDINPAHELLGFGLENNTVQFWDPRSRSRLLQLSMEASEGGLGDSSMGIGGGITSLKFNDDGLSMAVGTSTGEIVLYDLRSPNPLLRKEQGYGLPVNNLIWINGLERDGSDSTTRVLSADKKIAKIWDAEGGKPFTSFEPSVDINDVAHIPETGMFFLANEGMPLHTYFIPSLGPAPSWCSFIENVTEELEEAPVTSVYDNYKFVTKKELAALGLGHLLGTNVVRSYMHGYFIDIRLYEQAKLISNPFAYQEHREREIRKKIDKERESRIRTSSKLAVKVNKSLAEKLAKTAEKQAKKAVREARMKAKAKAIEGAADADADDNEVDSDAEVVPKTPAAATAGKPSDLLDSRFKSVFEDDDFEVDENTVEFQQLNPTRPTKNAMLSNSKLSLSDDEELYGQAESDEDQ</sequence>
<dbReference type="InterPro" id="IPR056551">
    <property type="entry name" value="Beta-prop_NOL10_N"/>
</dbReference>
<accession>A0ABR1F0Z6</accession>
<keyword evidence="11" id="KW-1185">Reference proteome</keyword>
<comment type="subcellular location">
    <subcellularLocation>
        <location evidence="1">Nucleus</location>
        <location evidence="1">Nucleolus</location>
    </subcellularLocation>
</comment>
<feature type="compositionally biased region" description="Low complexity" evidence="6">
    <location>
        <begin position="517"/>
        <end position="530"/>
    </location>
</feature>
<evidence type="ECO:0000256" key="4">
    <source>
        <dbReference type="ARBA" id="ARBA00022737"/>
    </source>
</evidence>
<evidence type="ECO:0000256" key="1">
    <source>
        <dbReference type="ARBA" id="ARBA00004604"/>
    </source>
</evidence>
<dbReference type="SUPFAM" id="SSF50978">
    <property type="entry name" value="WD40 repeat-like"/>
    <property type="match status" value="1"/>
</dbReference>